<dbReference type="Proteomes" id="UP001499987">
    <property type="component" value="Unassembled WGS sequence"/>
</dbReference>
<evidence type="ECO:0000313" key="7">
    <source>
        <dbReference type="Proteomes" id="UP001499987"/>
    </source>
</evidence>
<evidence type="ECO:0000256" key="3">
    <source>
        <dbReference type="ARBA" id="ARBA00023163"/>
    </source>
</evidence>
<evidence type="ECO:0000259" key="5">
    <source>
        <dbReference type="PROSITE" id="PS50943"/>
    </source>
</evidence>
<dbReference type="PRINTS" id="PR00036">
    <property type="entry name" value="HTHLACI"/>
</dbReference>
<evidence type="ECO:0000256" key="2">
    <source>
        <dbReference type="ARBA" id="ARBA00023125"/>
    </source>
</evidence>
<dbReference type="SUPFAM" id="SSF47413">
    <property type="entry name" value="lambda repressor-like DNA-binding domains"/>
    <property type="match status" value="1"/>
</dbReference>
<dbReference type="PROSITE" id="PS50943">
    <property type="entry name" value="HTH_CROC1"/>
    <property type="match status" value="1"/>
</dbReference>
<dbReference type="PANTHER" id="PTHR30146:SF109">
    <property type="entry name" value="HTH-TYPE TRANSCRIPTIONAL REGULATOR GALS"/>
    <property type="match status" value="1"/>
</dbReference>
<dbReference type="Pfam" id="PF13377">
    <property type="entry name" value="Peripla_BP_3"/>
    <property type="match status" value="1"/>
</dbReference>
<dbReference type="InterPro" id="IPR046335">
    <property type="entry name" value="LacI/GalR-like_sensor"/>
</dbReference>
<gene>
    <name evidence="6" type="ORF">GCM10009663_29910</name>
</gene>
<feature type="domain" description="HTH lacI-type" evidence="4">
    <location>
        <begin position="13"/>
        <end position="67"/>
    </location>
</feature>
<dbReference type="InterPro" id="IPR000843">
    <property type="entry name" value="HTH_LacI"/>
</dbReference>
<dbReference type="CDD" id="cd06267">
    <property type="entry name" value="PBP1_LacI_sugar_binding-like"/>
    <property type="match status" value="1"/>
</dbReference>
<dbReference type="InterPro" id="IPR010982">
    <property type="entry name" value="Lambda_DNA-bd_dom_sf"/>
</dbReference>
<comment type="caution">
    <text evidence="6">The sequence shown here is derived from an EMBL/GenBank/DDBJ whole genome shotgun (WGS) entry which is preliminary data.</text>
</comment>
<dbReference type="Gene3D" id="1.10.260.40">
    <property type="entry name" value="lambda repressor-like DNA-binding domains"/>
    <property type="match status" value="1"/>
</dbReference>
<evidence type="ECO:0000313" key="6">
    <source>
        <dbReference type="EMBL" id="GAA1084371.1"/>
    </source>
</evidence>
<dbReference type="EMBL" id="BAAALD010000024">
    <property type="protein sequence ID" value="GAA1084371.1"/>
    <property type="molecule type" value="Genomic_DNA"/>
</dbReference>
<organism evidence="6 7">
    <name type="scientific">Kitasatospora arboriphila</name>
    <dbReference type="NCBI Taxonomy" id="258052"/>
    <lineage>
        <taxon>Bacteria</taxon>
        <taxon>Bacillati</taxon>
        <taxon>Actinomycetota</taxon>
        <taxon>Actinomycetes</taxon>
        <taxon>Kitasatosporales</taxon>
        <taxon>Streptomycetaceae</taxon>
        <taxon>Kitasatospora</taxon>
    </lineage>
</organism>
<evidence type="ECO:0000259" key="4">
    <source>
        <dbReference type="PROSITE" id="PS50932"/>
    </source>
</evidence>
<keyword evidence="2 6" id="KW-0238">DNA-binding</keyword>
<dbReference type="InterPro" id="IPR001387">
    <property type="entry name" value="Cro/C1-type_HTH"/>
</dbReference>
<proteinExistence type="predicted"/>
<sequence>MSEALRPAAQRSATLEDVARVAGVSRATVSRVINGIRNVDPAIQESVRRAVASTGYVPNGAARSLVTRRAGALALVVSGSGTDGRDEEAGRTQVFTDPFFGRVVSGVFTGLRPHGVHPVLMLADAPEAREQALSYLKQGNADGAMVVSTHADDPMPGLLLAAGVPTVLFGRPAAPLPVSCVDLANRDGARLAADHLHARGRRRVVTIAGPPAVRAARDRLEGFHEAMARHGMPYLPHAEADFTQAGGERAMTRLLVEHPDLDGVFAANDLMAQGAVAVLRDHGLRVPEDVAVVGFDDSSAATAGRPPLTTVRQPVEEMAAEMARILLDVLARPGRGATSVIFEPELVVRRSS</sequence>
<dbReference type="CDD" id="cd01392">
    <property type="entry name" value="HTH_LacI"/>
    <property type="match status" value="1"/>
</dbReference>
<dbReference type="SUPFAM" id="SSF53822">
    <property type="entry name" value="Periplasmic binding protein-like I"/>
    <property type="match status" value="1"/>
</dbReference>
<keyword evidence="1" id="KW-0805">Transcription regulation</keyword>
<evidence type="ECO:0000256" key="1">
    <source>
        <dbReference type="ARBA" id="ARBA00023015"/>
    </source>
</evidence>
<accession>A0ABN1TGY6</accession>
<keyword evidence="7" id="KW-1185">Reference proteome</keyword>
<dbReference type="PROSITE" id="PS00356">
    <property type="entry name" value="HTH_LACI_1"/>
    <property type="match status" value="1"/>
</dbReference>
<dbReference type="InterPro" id="IPR028082">
    <property type="entry name" value="Peripla_BP_I"/>
</dbReference>
<dbReference type="Pfam" id="PF00356">
    <property type="entry name" value="LacI"/>
    <property type="match status" value="1"/>
</dbReference>
<dbReference type="SMART" id="SM00354">
    <property type="entry name" value="HTH_LACI"/>
    <property type="match status" value="1"/>
</dbReference>
<dbReference type="Gene3D" id="3.40.50.2300">
    <property type="match status" value="2"/>
</dbReference>
<dbReference type="PROSITE" id="PS50932">
    <property type="entry name" value="HTH_LACI_2"/>
    <property type="match status" value="1"/>
</dbReference>
<keyword evidence="3" id="KW-0804">Transcription</keyword>
<dbReference type="GO" id="GO:0003677">
    <property type="term" value="F:DNA binding"/>
    <property type="evidence" value="ECO:0007669"/>
    <property type="project" value="UniProtKB-KW"/>
</dbReference>
<dbReference type="RefSeq" id="WP_344624084.1">
    <property type="nucleotide sequence ID" value="NZ_BAAALD010000024.1"/>
</dbReference>
<protein>
    <submittedName>
        <fullName evidence="6">LacI family DNA-binding transcriptional regulator</fullName>
    </submittedName>
</protein>
<dbReference type="PANTHER" id="PTHR30146">
    <property type="entry name" value="LACI-RELATED TRANSCRIPTIONAL REPRESSOR"/>
    <property type="match status" value="1"/>
</dbReference>
<reference evidence="6 7" key="1">
    <citation type="journal article" date="2019" name="Int. J. Syst. Evol. Microbiol.">
        <title>The Global Catalogue of Microorganisms (GCM) 10K type strain sequencing project: providing services to taxonomists for standard genome sequencing and annotation.</title>
        <authorList>
            <consortium name="The Broad Institute Genomics Platform"/>
            <consortium name="The Broad Institute Genome Sequencing Center for Infectious Disease"/>
            <person name="Wu L."/>
            <person name="Ma J."/>
        </authorList>
    </citation>
    <scope>NUCLEOTIDE SEQUENCE [LARGE SCALE GENOMIC DNA]</scope>
    <source>
        <strain evidence="6 7">JCM 13002</strain>
    </source>
</reference>
<feature type="domain" description="HTH cro/C1-type" evidence="5">
    <location>
        <begin position="14"/>
        <end position="40"/>
    </location>
</feature>
<name>A0ABN1TGY6_9ACTN</name>